<name>A0A7Y9I9W4_9ACTN</name>
<dbReference type="GO" id="GO:0097367">
    <property type="term" value="F:carbohydrate derivative binding"/>
    <property type="evidence" value="ECO:0007669"/>
    <property type="project" value="InterPro"/>
</dbReference>
<comment type="caution">
    <text evidence="2">The sequence shown here is derived from an EMBL/GenBank/DDBJ whole genome shotgun (WGS) entry which is preliminary data.</text>
</comment>
<dbReference type="Pfam" id="PF13580">
    <property type="entry name" value="SIS_2"/>
    <property type="match status" value="1"/>
</dbReference>
<reference evidence="2 3" key="1">
    <citation type="submission" date="2020-07" db="EMBL/GenBank/DDBJ databases">
        <title>Sequencing the genomes of 1000 actinobacteria strains.</title>
        <authorList>
            <person name="Klenk H.-P."/>
        </authorList>
    </citation>
    <scope>NUCLEOTIDE SEQUENCE [LARGE SCALE GENOMIC DNA]</scope>
    <source>
        <strain evidence="2 3">DSM 22083</strain>
    </source>
</reference>
<organism evidence="2 3">
    <name type="scientific">Microlunatus parietis</name>
    <dbReference type="NCBI Taxonomy" id="682979"/>
    <lineage>
        <taxon>Bacteria</taxon>
        <taxon>Bacillati</taxon>
        <taxon>Actinomycetota</taxon>
        <taxon>Actinomycetes</taxon>
        <taxon>Propionibacteriales</taxon>
        <taxon>Propionibacteriaceae</taxon>
        <taxon>Microlunatus</taxon>
    </lineage>
</organism>
<protein>
    <submittedName>
        <fullName evidence="2">Putative phosphosugar-binding protein</fullName>
    </submittedName>
</protein>
<evidence type="ECO:0000313" key="2">
    <source>
        <dbReference type="EMBL" id="NYE72882.1"/>
    </source>
</evidence>
<dbReference type="PROSITE" id="PS51464">
    <property type="entry name" value="SIS"/>
    <property type="match status" value="1"/>
</dbReference>
<dbReference type="Gene3D" id="3.40.50.10490">
    <property type="entry name" value="Glucose-6-phosphate isomerase like protein, domain 1"/>
    <property type="match status" value="1"/>
</dbReference>
<evidence type="ECO:0000313" key="3">
    <source>
        <dbReference type="Proteomes" id="UP000569914"/>
    </source>
</evidence>
<dbReference type="Proteomes" id="UP000569914">
    <property type="component" value="Unassembled WGS sequence"/>
</dbReference>
<gene>
    <name evidence="2" type="ORF">BKA15_004211</name>
</gene>
<dbReference type="EMBL" id="JACCBU010000001">
    <property type="protein sequence ID" value="NYE72882.1"/>
    <property type="molecule type" value="Genomic_DNA"/>
</dbReference>
<accession>A0A7Y9I9W4</accession>
<dbReference type="SUPFAM" id="SSF53697">
    <property type="entry name" value="SIS domain"/>
    <property type="match status" value="1"/>
</dbReference>
<dbReference type="RefSeq" id="WP_179753986.1">
    <property type="nucleotide sequence ID" value="NZ_JACCBU010000001.1"/>
</dbReference>
<feature type="domain" description="SIS" evidence="1">
    <location>
        <begin position="31"/>
        <end position="212"/>
    </location>
</feature>
<dbReference type="AlphaFoldDB" id="A0A7Y9I9W4"/>
<keyword evidence="3" id="KW-1185">Reference proteome</keyword>
<dbReference type="InterPro" id="IPR046348">
    <property type="entry name" value="SIS_dom_sf"/>
</dbReference>
<dbReference type="NCBIfam" id="NF002805">
    <property type="entry name" value="PRK02947.1"/>
    <property type="match status" value="1"/>
</dbReference>
<dbReference type="GO" id="GO:1901135">
    <property type="term" value="P:carbohydrate derivative metabolic process"/>
    <property type="evidence" value="ECO:0007669"/>
    <property type="project" value="InterPro"/>
</dbReference>
<evidence type="ECO:0000259" key="1">
    <source>
        <dbReference type="PROSITE" id="PS51464"/>
    </source>
</evidence>
<dbReference type="InterPro" id="IPR001347">
    <property type="entry name" value="SIS_dom"/>
</dbReference>
<proteinExistence type="predicted"/>
<sequence>MTYDYPGLAKTAIDRLLKDQLKSVDAAADLVAAALLDDGVLQAFGTGHARLIVHELAGRAGGLIPVNLVRLQDVVFFGDRSPASILDPTLERDPGLAAEVLELAAPRPGDPWLIASNSGINGSVVELARLVREAGHPVIAVCSLAHSRTVPSRHPSGLRLPDLADLVIDNGAPPGDAALELPDGTRVGALSNLVGVVIVQLLTEGVARRMLAAGVTPPVYRSMNLPDGDRANAARLAAYGSRIRPIEP</sequence>